<dbReference type="Pfam" id="PF23598">
    <property type="entry name" value="LRR_14"/>
    <property type="match status" value="2"/>
</dbReference>
<keyword evidence="6" id="KW-0175">Coiled coil</keyword>
<dbReference type="InterPro" id="IPR002182">
    <property type="entry name" value="NB-ARC"/>
</dbReference>
<feature type="domain" description="Disease resistance R13L4/SHOC-2-like LRR" evidence="10">
    <location>
        <begin position="937"/>
        <end position="1043"/>
    </location>
</feature>
<dbReference type="STRING" id="4565.A0A3B6RT92"/>
<evidence type="ECO:0000256" key="4">
    <source>
        <dbReference type="ARBA" id="ARBA00022741"/>
    </source>
</evidence>
<dbReference type="Gramene" id="TraesPARA_EIv1.0_2363240.1">
    <property type="protein sequence ID" value="TraesPARA_EIv1.0_2363240.1.CDS"/>
    <property type="gene ID" value="TraesPARA_EIv1.0_2363240"/>
</dbReference>
<evidence type="ECO:0000256" key="3">
    <source>
        <dbReference type="ARBA" id="ARBA00022737"/>
    </source>
</evidence>
<dbReference type="PANTHER" id="PTHR23155:SF1135">
    <property type="entry name" value="OS08G0246300 PROTEIN"/>
    <property type="match status" value="1"/>
</dbReference>
<name>A0A3B6RT92_WHEAT</name>
<dbReference type="Pfam" id="PF23559">
    <property type="entry name" value="WHD_DRP"/>
    <property type="match status" value="1"/>
</dbReference>
<dbReference type="OrthoDB" id="687791at2759"/>
<dbReference type="InterPro" id="IPR058922">
    <property type="entry name" value="WHD_DRP"/>
</dbReference>
<dbReference type="SUPFAM" id="SSF52047">
    <property type="entry name" value="RNI-like"/>
    <property type="match status" value="1"/>
</dbReference>
<evidence type="ECO:0000259" key="8">
    <source>
        <dbReference type="Pfam" id="PF18052"/>
    </source>
</evidence>
<evidence type="ECO:0000259" key="7">
    <source>
        <dbReference type="Pfam" id="PF00931"/>
    </source>
</evidence>
<evidence type="ECO:0000259" key="9">
    <source>
        <dbReference type="Pfam" id="PF23559"/>
    </source>
</evidence>
<dbReference type="InterPro" id="IPR044974">
    <property type="entry name" value="Disease_R_plants"/>
</dbReference>
<dbReference type="EnsemblPlants" id="TraesCS7A02G562400.1">
    <property type="protein sequence ID" value="TraesCS7A02G562400.1"/>
    <property type="gene ID" value="TraesCS7A02G562400"/>
</dbReference>
<dbReference type="InterPro" id="IPR038005">
    <property type="entry name" value="RX-like_CC"/>
</dbReference>
<reference evidence="11" key="1">
    <citation type="submission" date="2018-08" db="EMBL/GenBank/DDBJ databases">
        <authorList>
            <person name="Rossello M."/>
        </authorList>
    </citation>
    <scope>NUCLEOTIDE SEQUENCE [LARGE SCALE GENOMIC DNA]</scope>
    <source>
        <strain evidence="11">cv. Chinese Spring</strain>
    </source>
</reference>
<evidence type="ECO:0000256" key="6">
    <source>
        <dbReference type="ARBA" id="ARBA00023054"/>
    </source>
</evidence>
<sequence length="1420" mass="160613">MAEFVLGLTKTAVEGTLIRVKSAIEEERSLRMRVQDDLLFITGEFEMLLSFLSVANTERTSNRVVRTWVRQLRELAFDVEDCVEFVVHLDKPSRWDWVRRLTSSLICMARPPLPLDEAVTEIKQLRTRLEDVSQRNTRYSLIGAGNDDSSSGSNPGLVAPATAAEAAATAFHILCEVWEATGKKQHDIGQGDLKKLIDCQGSDLQVLSVWGSTGGGAAPDIGPSITHVIRKVYDDPEICQVFKNRAWVKLVHPFNPDEFLESLLTQFFANSHHEKICVVDDLKKDNLMQKVREQRYLIVLDQVSTVEDWEAIRMYLPDSNKGSRIVMSTQRLGIALLCTGEPYQVSEITRCSHSQPRFSRSQPLRAIYNKGSGHCRGMGELIRQLRPRGVISVWGDGCEESLLIPNLCQSIMDKSKVFEGLKFQHYLEFTISDGLDLLKDMAAELCIYSYPQDQQQKMKDKFHGMDRPKIIETWRKFLAEYHKLYLIVIMGLQSKDNWDLIKKYLLFEPTKCCVVVLTEADILARHYVDCVDYEYRTHRFEDIEDYQQNCGEGGKRREEENGNLVRREDDMNRIGNCLAKHCVISVWGIAGVGKSALVRNWYYKILLKEKYRMYGWVDVHHPLILKDFCRRLLLDFYSDDLQAKETALVGMMEGQDPIQGCRKILSDKKCLVVIDGLQFTHDWDLIKSLFMSQHPESHIILITNEERVAMHCTYNTDGMVNVKCLEADAANELFKTVYDLDFPSGYESCVTKCGGLPRVIIAIGNFLRKSRYKMKDINDDFIGVLEKNQKFHSLKGQFTWMQNYFEGCSDYLKPCIFYLSVFPAGRNIRRRRLLRRWIAEGYCKDTIGSAAEENGEKLFLELVNLSIIYKQAEESKDSCQINGFFREYIVSRPMEDNLVFALAGRCNPNSRRSGKHLTIGEDWYRDEIEFKSLDLSKLRSLTVFGRWKSFLISDVMRLLRVLDLEDTSGVTNDDLEQIGKLLLRLKFLSLRGCEEISRLPNSLGGMKQLQTLDIRGTNIVRLPPAITRLEKLQYIRAVTNKVPCVDAVTSTTTTFVVAEATRALAAAGEEDRAAPAAVAEANSVGGCTSPFLRISSVTRPWRKSRARDLVASSSWLMRWPARHHNANGNNGGVELPAGVGTLTALRAIGIVNVSNGAGGNGKAILEELKELTQLRKLKVSGINSANWREFCSVISGHRYLESLSVRLDQQKEVCEFACNFDDISNPPKTLESLKVYGPGQGHARIRPVWIQQLPNLQGVDVELTISTQEDIESLYRACKVATEHRVSRRRICINPTQEHLTFAKPDNGPSSCLDGFSIALDSLRIVCGFKLQHCYQVTFGSLITFKVEMLKVHCSSSSDSSQDVGGSSSSLHLSGLDSIIAFNQVRLTGSYGEQLKQDLLDQLAQHPSKPVLMVEQPTSI</sequence>
<dbReference type="Gene3D" id="3.80.10.10">
    <property type="entry name" value="Ribonuclease Inhibitor"/>
    <property type="match status" value="2"/>
</dbReference>
<evidence type="ECO:0000313" key="11">
    <source>
        <dbReference type="EnsemblPlants" id="TraesCS7A02G562400.1"/>
    </source>
</evidence>
<comment type="similarity">
    <text evidence="1">Belongs to the disease resistance NB-LRR family.</text>
</comment>
<feature type="domain" description="Disease resistance N-terminal" evidence="8">
    <location>
        <begin position="15"/>
        <end position="91"/>
    </location>
</feature>
<protein>
    <recommendedName>
        <fullName evidence="13">Disease resistance protein RPM1</fullName>
    </recommendedName>
</protein>
<proteinExistence type="inferred from homology"/>
<feature type="domain" description="Disease resistance R13L4/SHOC-2-like LRR" evidence="10">
    <location>
        <begin position="1132"/>
        <end position="1274"/>
    </location>
</feature>
<evidence type="ECO:0000313" key="12">
    <source>
        <dbReference type="Proteomes" id="UP000019116"/>
    </source>
</evidence>
<organism evidence="11">
    <name type="scientific">Triticum aestivum</name>
    <name type="common">Wheat</name>
    <dbReference type="NCBI Taxonomy" id="4565"/>
    <lineage>
        <taxon>Eukaryota</taxon>
        <taxon>Viridiplantae</taxon>
        <taxon>Streptophyta</taxon>
        <taxon>Embryophyta</taxon>
        <taxon>Tracheophyta</taxon>
        <taxon>Spermatophyta</taxon>
        <taxon>Magnoliopsida</taxon>
        <taxon>Liliopsida</taxon>
        <taxon>Poales</taxon>
        <taxon>Poaceae</taxon>
        <taxon>BOP clade</taxon>
        <taxon>Pooideae</taxon>
        <taxon>Triticodae</taxon>
        <taxon>Triticeae</taxon>
        <taxon>Triticinae</taxon>
        <taxon>Triticum</taxon>
    </lineage>
</organism>
<dbReference type="InterPro" id="IPR027417">
    <property type="entry name" value="P-loop_NTPase"/>
</dbReference>
<keyword evidence="4" id="KW-0547">Nucleotide-binding</keyword>
<dbReference type="PANTHER" id="PTHR23155">
    <property type="entry name" value="DISEASE RESISTANCE PROTEIN RP"/>
    <property type="match status" value="1"/>
</dbReference>
<evidence type="ECO:0008006" key="13">
    <source>
        <dbReference type="Google" id="ProtNLM"/>
    </source>
</evidence>
<dbReference type="SMR" id="A0A3B6RT92"/>
<keyword evidence="3" id="KW-0677">Repeat</keyword>
<dbReference type="Gramene" id="TraesCS7A02G562400.1">
    <property type="protein sequence ID" value="TraesCS7A02G562400.1"/>
    <property type="gene ID" value="TraesCS7A02G562400"/>
</dbReference>
<dbReference type="InterPro" id="IPR032675">
    <property type="entry name" value="LRR_dom_sf"/>
</dbReference>
<dbReference type="Proteomes" id="UP000019116">
    <property type="component" value="Chromosome 7A"/>
</dbReference>
<dbReference type="InterPro" id="IPR055414">
    <property type="entry name" value="LRR_R13L4/SHOC2-like"/>
</dbReference>
<dbReference type="SUPFAM" id="SSF52540">
    <property type="entry name" value="P-loop containing nucleoside triphosphate hydrolases"/>
    <property type="match status" value="2"/>
</dbReference>
<feature type="domain" description="NB-ARC" evidence="7">
    <location>
        <begin position="568"/>
        <end position="736"/>
    </location>
</feature>
<evidence type="ECO:0000256" key="2">
    <source>
        <dbReference type="ARBA" id="ARBA00022614"/>
    </source>
</evidence>
<dbReference type="Gene3D" id="3.40.50.300">
    <property type="entry name" value="P-loop containing nucleotide triphosphate hydrolases"/>
    <property type="match status" value="2"/>
</dbReference>
<dbReference type="GO" id="GO:0051707">
    <property type="term" value="P:response to other organism"/>
    <property type="evidence" value="ECO:0007669"/>
    <property type="project" value="UniProtKB-ARBA"/>
</dbReference>
<reference evidence="11" key="2">
    <citation type="submission" date="2018-10" db="UniProtKB">
        <authorList>
            <consortium name="EnsemblPlants"/>
        </authorList>
    </citation>
    <scope>IDENTIFICATION</scope>
</reference>
<dbReference type="Gene3D" id="1.20.5.4130">
    <property type="match status" value="1"/>
</dbReference>
<dbReference type="Gene3D" id="1.10.10.10">
    <property type="entry name" value="Winged helix-like DNA-binding domain superfamily/Winged helix DNA-binding domain"/>
    <property type="match status" value="1"/>
</dbReference>
<dbReference type="InterPro" id="IPR041118">
    <property type="entry name" value="Rx_N"/>
</dbReference>
<feature type="domain" description="NB-ARC" evidence="7">
    <location>
        <begin position="202"/>
        <end position="337"/>
    </location>
</feature>
<dbReference type="CDD" id="cd14798">
    <property type="entry name" value="RX-CC_like"/>
    <property type="match status" value="1"/>
</dbReference>
<keyword evidence="12" id="KW-1185">Reference proteome</keyword>
<feature type="domain" description="Disease resistance protein winged helix" evidence="9">
    <location>
        <begin position="821"/>
        <end position="884"/>
    </location>
</feature>
<accession>A0A3B6RT92</accession>
<dbReference type="GO" id="GO:0043531">
    <property type="term" value="F:ADP binding"/>
    <property type="evidence" value="ECO:0007669"/>
    <property type="project" value="InterPro"/>
</dbReference>
<keyword evidence="5" id="KW-0611">Plant defense</keyword>
<dbReference type="PRINTS" id="PR00364">
    <property type="entry name" value="DISEASERSIST"/>
</dbReference>
<dbReference type="InterPro" id="IPR036388">
    <property type="entry name" value="WH-like_DNA-bd_sf"/>
</dbReference>
<evidence type="ECO:0000259" key="10">
    <source>
        <dbReference type="Pfam" id="PF23598"/>
    </source>
</evidence>
<dbReference type="Gramene" id="TraesCS7A03G1371400.1">
    <property type="protein sequence ID" value="TraesCS7A03G1371400.1.CDS"/>
    <property type="gene ID" value="TraesCS7A03G1371400"/>
</dbReference>
<dbReference type="GO" id="GO:0006952">
    <property type="term" value="P:defense response"/>
    <property type="evidence" value="ECO:0007669"/>
    <property type="project" value="UniProtKB-KW"/>
</dbReference>
<evidence type="ECO:0000256" key="5">
    <source>
        <dbReference type="ARBA" id="ARBA00022821"/>
    </source>
</evidence>
<dbReference type="Pfam" id="PF18052">
    <property type="entry name" value="Rx_N"/>
    <property type="match status" value="1"/>
</dbReference>
<evidence type="ECO:0000256" key="1">
    <source>
        <dbReference type="ARBA" id="ARBA00008894"/>
    </source>
</evidence>
<keyword evidence="2" id="KW-0433">Leucine-rich repeat</keyword>
<dbReference type="Pfam" id="PF00931">
    <property type="entry name" value="NB-ARC"/>
    <property type="match status" value="2"/>
</dbReference>